<dbReference type="Pfam" id="PF12222">
    <property type="entry name" value="PNGaseA"/>
    <property type="match status" value="1"/>
</dbReference>
<keyword evidence="2" id="KW-0732">Signal</keyword>
<name>A0A9Q0FAG8_9ROSI</name>
<feature type="signal peptide" evidence="2">
    <location>
        <begin position="1"/>
        <end position="20"/>
    </location>
</feature>
<dbReference type="EMBL" id="JAKUCV010006306">
    <property type="protein sequence ID" value="KAJ4827899.1"/>
    <property type="molecule type" value="Genomic_DNA"/>
</dbReference>
<reference evidence="4" key="2">
    <citation type="journal article" date="2023" name="Plants (Basel)">
        <title>Annotation of the Turnera subulata (Passifloraceae) Draft Genome Reveals the S-Locus Evolved after the Divergence of Turneroideae from Passifloroideae in a Stepwise Manner.</title>
        <authorList>
            <person name="Henning P.M."/>
            <person name="Roalson E.H."/>
            <person name="Mir W."/>
            <person name="McCubbin A.G."/>
            <person name="Shore J.S."/>
        </authorList>
    </citation>
    <scope>NUCLEOTIDE SEQUENCE</scope>
    <source>
        <strain evidence="4">F60SS</strain>
    </source>
</reference>
<proteinExistence type="predicted"/>
<dbReference type="InterPro" id="IPR021102">
    <property type="entry name" value="PNGase_A"/>
</dbReference>
<evidence type="ECO:0000259" key="3">
    <source>
        <dbReference type="Pfam" id="PF12222"/>
    </source>
</evidence>
<feature type="domain" description="Peptide N-acetyl-beta-D-glucosaminyl asparaginase amidase A N-terminal" evidence="3">
    <location>
        <begin position="74"/>
        <end position="402"/>
    </location>
</feature>
<evidence type="ECO:0000313" key="5">
    <source>
        <dbReference type="Proteomes" id="UP001141552"/>
    </source>
</evidence>
<dbReference type="InterPro" id="IPR056948">
    <property type="entry name" value="PNGaseA_N"/>
</dbReference>
<feature type="chain" id="PRO_5040250364" description="Peptide N-acetyl-beta-D-glucosaminyl asparaginase amidase A N-terminal domain-containing protein" evidence="2">
    <location>
        <begin position="21"/>
        <end position="600"/>
    </location>
</feature>
<dbReference type="Proteomes" id="UP001141552">
    <property type="component" value="Unassembled WGS sequence"/>
</dbReference>
<evidence type="ECO:0000313" key="4">
    <source>
        <dbReference type="EMBL" id="KAJ4827899.1"/>
    </source>
</evidence>
<feature type="region of interest" description="Disordered" evidence="1">
    <location>
        <begin position="36"/>
        <end position="60"/>
    </location>
</feature>
<dbReference type="Pfam" id="PF25156">
    <property type="entry name" value="PNGase_A_C"/>
    <property type="match status" value="1"/>
</dbReference>
<dbReference type="AlphaFoldDB" id="A0A9Q0FAG8"/>
<sequence length="600" mass="67620">MNPFLTLLLLYAITTITVSSSPHSTSTSPDHFFKPTLSSSLSSSPSPSPSPSEEPQEYLEVTRPLPSDRLTPCSTLSVIHHSFGNTINKPPFSTPYYPPLDCPPPWSHVTLQFSARSKGDQYDRISGLWLGGSELLRTSTAEPTQDGIFWNVRKDITRYSSLLVQNHLNFTLMLENIVNSVYTAVYHVDVTLFFYKDHAVTPPLTPKKSDQIIQLANYNVDHYQSPADLIIPVSSMEDSSRGYWFIIEKESDIHYKKVRFPMNTRKLVLELYASFHGNDEFWYSNPPNSYIRMNNLTTRRGNGAFREVFVTIDNQFVGSEVPFPVVFTGGINPLFWEPVVGIGAFDLPTYDIDLTPFLGMVLDGEDHVVGVGVSDGISYWLVDANLHVWLDTKSESVEARSVVRYTPGSVINRKEAFKLLDGSFSIRAQRVSRLDGWVKSSGGNLTTSVMQVFRYRNLIRFSKNGTYKYVTQNIRTKRQVKVMDSLGVLVSQVVVRRKYPLKVVTATLPGSEEDRYVLVTNVTRSVNDRYRDGRVSRSVHNKQVSNGWMEVKDHDVLNGTAMTNQTYSCKDEFGCYVRIVAALDGRLIADNSSLSCPSVM</sequence>
<gene>
    <name evidence="4" type="ORF">Tsubulata_121760</name>
</gene>
<evidence type="ECO:0000256" key="2">
    <source>
        <dbReference type="SAM" id="SignalP"/>
    </source>
</evidence>
<reference evidence="4" key="1">
    <citation type="submission" date="2022-02" db="EMBL/GenBank/DDBJ databases">
        <authorList>
            <person name="Henning P.M."/>
            <person name="McCubbin A.G."/>
            <person name="Shore J.S."/>
        </authorList>
    </citation>
    <scope>NUCLEOTIDE SEQUENCE</scope>
    <source>
        <strain evidence="4">F60SS</strain>
        <tissue evidence="4">Leaves</tissue>
    </source>
</reference>
<accession>A0A9Q0FAG8</accession>
<evidence type="ECO:0000256" key="1">
    <source>
        <dbReference type="SAM" id="MobiDB-lite"/>
    </source>
</evidence>
<comment type="caution">
    <text evidence="4">The sequence shown here is derived from an EMBL/GenBank/DDBJ whole genome shotgun (WGS) entry which is preliminary data.</text>
</comment>
<dbReference type="PANTHER" id="PTHR31104">
    <property type="entry name" value="PEPTIDE-N4-(N-ACETYL-BETA-GLUCOSAMINYL)ASPARAGINE AMIDASE A PROTEIN"/>
    <property type="match status" value="1"/>
</dbReference>
<protein>
    <recommendedName>
        <fullName evidence="3">Peptide N-acetyl-beta-D-glucosaminyl asparaginase amidase A N-terminal domain-containing protein</fullName>
    </recommendedName>
</protein>
<dbReference type="OrthoDB" id="1612078at2759"/>
<keyword evidence="5" id="KW-1185">Reference proteome</keyword>
<organism evidence="4 5">
    <name type="scientific">Turnera subulata</name>
    <dbReference type="NCBI Taxonomy" id="218843"/>
    <lineage>
        <taxon>Eukaryota</taxon>
        <taxon>Viridiplantae</taxon>
        <taxon>Streptophyta</taxon>
        <taxon>Embryophyta</taxon>
        <taxon>Tracheophyta</taxon>
        <taxon>Spermatophyta</taxon>
        <taxon>Magnoliopsida</taxon>
        <taxon>eudicotyledons</taxon>
        <taxon>Gunneridae</taxon>
        <taxon>Pentapetalae</taxon>
        <taxon>rosids</taxon>
        <taxon>fabids</taxon>
        <taxon>Malpighiales</taxon>
        <taxon>Passifloraceae</taxon>
        <taxon>Turnera</taxon>
    </lineage>
</organism>